<dbReference type="AlphaFoldDB" id="A0A7I9WPN8"/>
<feature type="domain" description="GGDEF" evidence="1">
    <location>
        <begin position="237"/>
        <end position="368"/>
    </location>
</feature>
<accession>A0A7I9WPN8</accession>
<dbReference type="Pfam" id="PF00990">
    <property type="entry name" value="GGDEF"/>
    <property type="match status" value="1"/>
</dbReference>
<evidence type="ECO:0000313" key="3">
    <source>
        <dbReference type="Proteomes" id="UP000465241"/>
    </source>
</evidence>
<dbReference type="InterPro" id="IPR003018">
    <property type="entry name" value="GAF"/>
</dbReference>
<sequence length="552" mass="59013">MTEMPQWRHRRDVRASPSSPDLALFPAMSELLDGAGTERVDVLRSLLHMSQAVLCARYFDEVLEVVAHHTLSVLDAASVSISRWERDENALRTLINAGKLGPGEEPWPENETYPVDVDRRIMQLLRQGLPYVHSIDDPSPDPRSVLWTVQKESELAVPVMYNDAMWGELWVSGTDGRRFGADDVQLLQAIAAHMAVAVGRSQLFSTVWRQAFEDPLTGLANRRGLDQAFADMTVEEVRPALLVCDLDGFKEVNDQRGHPAGDALLRTVADALAATASAIPGSVVARLGGDEFCVVLPRCGLQDAENFAVGATRAIIEYAGEPISLSWGAAVSGTSVADGPALVAAADAALLQSKRLGPGRFSTGIADDNPVPAAGVRQRGVLPVLTVDLVAHVSGLLDRYPPRTPAQALQILAVQVCNVAGAAAWSLSMVTEDGQGIRAYRGVESARDGVSGLRVLAAPQDTVFALADYPATARALTTGVPFLASVDLAESDPAEVALLEELGYRAVLVATADDGATRYIVEIYSDTGHTELAAIMAQVRVLAAYCCAPRRP</sequence>
<reference evidence="2 3" key="1">
    <citation type="journal article" date="2019" name="Emerg. Microbes Infect.">
        <title>Comprehensive subspecies identification of 175 nontuberculous mycobacteria species based on 7547 genomic profiles.</title>
        <authorList>
            <person name="Matsumoto Y."/>
            <person name="Kinjo T."/>
            <person name="Motooka D."/>
            <person name="Nabeya D."/>
            <person name="Jung N."/>
            <person name="Uechi K."/>
            <person name="Horii T."/>
            <person name="Iida T."/>
            <person name="Fujita J."/>
            <person name="Nakamura S."/>
        </authorList>
    </citation>
    <scope>NUCLEOTIDE SEQUENCE [LARGE SCALE GENOMIC DNA]</scope>
    <source>
        <strain evidence="2 3">JCM 13392</strain>
    </source>
</reference>
<dbReference type="InterPro" id="IPR029787">
    <property type="entry name" value="Nucleotide_cyclase"/>
</dbReference>
<dbReference type="InterPro" id="IPR050469">
    <property type="entry name" value="Diguanylate_Cyclase"/>
</dbReference>
<dbReference type="GO" id="GO:0005886">
    <property type="term" value="C:plasma membrane"/>
    <property type="evidence" value="ECO:0007669"/>
    <property type="project" value="TreeGrafter"/>
</dbReference>
<dbReference type="Gene3D" id="3.30.70.270">
    <property type="match status" value="1"/>
</dbReference>
<dbReference type="GO" id="GO:0043709">
    <property type="term" value="P:cell adhesion involved in single-species biofilm formation"/>
    <property type="evidence" value="ECO:0007669"/>
    <property type="project" value="TreeGrafter"/>
</dbReference>
<dbReference type="PANTHER" id="PTHR45138">
    <property type="entry name" value="REGULATORY COMPONENTS OF SENSORY TRANSDUCTION SYSTEM"/>
    <property type="match status" value="1"/>
</dbReference>
<dbReference type="PANTHER" id="PTHR45138:SF9">
    <property type="entry name" value="DIGUANYLATE CYCLASE DGCM-RELATED"/>
    <property type="match status" value="1"/>
</dbReference>
<dbReference type="NCBIfam" id="TIGR00254">
    <property type="entry name" value="GGDEF"/>
    <property type="match status" value="1"/>
</dbReference>
<dbReference type="InterPro" id="IPR000160">
    <property type="entry name" value="GGDEF_dom"/>
</dbReference>
<dbReference type="InterPro" id="IPR043128">
    <property type="entry name" value="Rev_trsase/Diguanyl_cyclase"/>
</dbReference>
<dbReference type="RefSeq" id="WP_246244010.1">
    <property type="nucleotide sequence ID" value="NZ_BAAAMC010000017.1"/>
</dbReference>
<comment type="caution">
    <text evidence="2">The sequence shown here is derived from an EMBL/GenBank/DDBJ whole genome shotgun (WGS) entry which is preliminary data.</text>
</comment>
<dbReference type="SUPFAM" id="SSF55781">
    <property type="entry name" value="GAF domain-like"/>
    <property type="match status" value="1"/>
</dbReference>
<proteinExistence type="predicted"/>
<dbReference type="PROSITE" id="PS50887">
    <property type="entry name" value="GGDEF"/>
    <property type="match status" value="1"/>
</dbReference>
<dbReference type="CDD" id="cd01949">
    <property type="entry name" value="GGDEF"/>
    <property type="match status" value="1"/>
</dbReference>
<dbReference type="GO" id="GO:1902201">
    <property type="term" value="P:negative regulation of bacterial-type flagellum-dependent cell motility"/>
    <property type="evidence" value="ECO:0007669"/>
    <property type="project" value="TreeGrafter"/>
</dbReference>
<dbReference type="Gene3D" id="3.30.450.40">
    <property type="match status" value="1"/>
</dbReference>
<keyword evidence="3" id="KW-1185">Reference proteome</keyword>
<gene>
    <name evidence="2" type="ORF">MMUR_38280</name>
</gene>
<organism evidence="2 3">
    <name type="scientific">Mycolicibacterium murale</name>
    <dbReference type="NCBI Taxonomy" id="182220"/>
    <lineage>
        <taxon>Bacteria</taxon>
        <taxon>Bacillati</taxon>
        <taxon>Actinomycetota</taxon>
        <taxon>Actinomycetes</taxon>
        <taxon>Mycobacteriales</taxon>
        <taxon>Mycobacteriaceae</taxon>
        <taxon>Mycolicibacterium</taxon>
    </lineage>
</organism>
<dbReference type="SUPFAM" id="SSF55073">
    <property type="entry name" value="Nucleotide cyclase"/>
    <property type="match status" value="1"/>
</dbReference>
<name>A0A7I9WPN8_9MYCO</name>
<dbReference type="Proteomes" id="UP000465241">
    <property type="component" value="Unassembled WGS sequence"/>
</dbReference>
<dbReference type="Pfam" id="PF01590">
    <property type="entry name" value="GAF"/>
    <property type="match status" value="1"/>
</dbReference>
<dbReference type="SMART" id="SM00065">
    <property type="entry name" value="GAF"/>
    <property type="match status" value="1"/>
</dbReference>
<dbReference type="EMBL" id="BLKT01000003">
    <property type="protein sequence ID" value="GFG59692.1"/>
    <property type="molecule type" value="Genomic_DNA"/>
</dbReference>
<evidence type="ECO:0000259" key="1">
    <source>
        <dbReference type="PROSITE" id="PS50887"/>
    </source>
</evidence>
<dbReference type="GO" id="GO:0052621">
    <property type="term" value="F:diguanylate cyclase activity"/>
    <property type="evidence" value="ECO:0007669"/>
    <property type="project" value="TreeGrafter"/>
</dbReference>
<dbReference type="InterPro" id="IPR029016">
    <property type="entry name" value="GAF-like_dom_sf"/>
</dbReference>
<dbReference type="SMART" id="SM00267">
    <property type="entry name" value="GGDEF"/>
    <property type="match status" value="1"/>
</dbReference>
<protein>
    <recommendedName>
        <fullName evidence="1">GGDEF domain-containing protein</fullName>
    </recommendedName>
</protein>
<evidence type="ECO:0000313" key="2">
    <source>
        <dbReference type="EMBL" id="GFG59692.1"/>
    </source>
</evidence>